<name>A0A1Y0IHQ2_9GAMM</name>
<comment type="similarity">
    <text evidence="1">Belongs to the amidase family.</text>
</comment>
<dbReference type="InterPro" id="IPR020556">
    <property type="entry name" value="Amidase_CS"/>
</dbReference>
<gene>
    <name evidence="4" type="ORF">OLMES_5101</name>
</gene>
<dbReference type="Gene3D" id="3.90.1300.10">
    <property type="entry name" value="Amidase signature (AS) domain"/>
    <property type="match status" value="1"/>
</dbReference>
<dbReference type="NCBIfam" id="NF005899">
    <property type="entry name" value="PRK07869.1"/>
    <property type="match status" value="1"/>
</dbReference>
<dbReference type="GO" id="GO:0003824">
    <property type="term" value="F:catalytic activity"/>
    <property type="evidence" value="ECO:0007669"/>
    <property type="project" value="InterPro"/>
</dbReference>
<dbReference type="AlphaFoldDB" id="A0A1Y0IHQ2"/>
<dbReference type="InterPro" id="IPR000120">
    <property type="entry name" value="Amidase"/>
</dbReference>
<evidence type="ECO:0000256" key="2">
    <source>
        <dbReference type="SAM" id="MobiDB-lite"/>
    </source>
</evidence>
<evidence type="ECO:0000259" key="3">
    <source>
        <dbReference type="Pfam" id="PF01425"/>
    </source>
</evidence>
<evidence type="ECO:0000313" key="4">
    <source>
        <dbReference type="EMBL" id="ARU59085.1"/>
    </source>
</evidence>
<evidence type="ECO:0000256" key="1">
    <source>
        <dbReference type="ARBA" id="ARBA00009199"/>
    </source>
</evidence>
<dbReference type="PROSITE" id="PS00571">
    <property type="entry name" value="AMIDASES"/>
    <property type="match status" value="1"/>
</dbReference>
<dbReference type="Proteomes" id="UP000196027">
    <property type="component" value="Chromosome"/>
</dbReference>
<dbReference type="SUPFAM" id="SSF75304">
    <property type="entry name" value="Amidase signature (AS) enzymes"/>
    <property type="match status" value="1"/>
</dbReference>
<organism evidence="4 5">
    <name type="scientific">Oleiphilus messinensis</name>
    <dbReference type="NCBI Taxonomy" id="141451"/>
    <lineage>
        <taxon>Bacteria</taxon>
        <taxon>Pseudomonadati</taxon>
        <taxon>Pseudomonadota</taxon>
        <taxon>Gammaproteobacteria</taxon>
        <taxon>Oceanospirillales</taxon>
        <taxon>Oleiphilaceae</taxon>
        <taxon>Oleiphilus</taxon>
    </lineage>
</organism>
<dbReference type="InterPro" id="IPR036928">
    <property type="entry name" value="AS_sf"/>
</dbReference>
<proteinExistence type="inferred from homology"/>
<dbReference type="InterPro" id="IPR023631">
    <property type="entry name" value="Amidase_dom"/>
</dbReference>
<dbReference type="PANTHER" id="PTHR11895">
    <property type="entry name" value="TRANSAMIDASE"/>
    <property type="match status" value="1"/>
</dbReference>
<dbReference type="PANTHER" id="PTHR11895:SF7">
    <property type="entry name" value="GLUTAMYL-TRNA(GLN) AMIDOTRANSFERASE SUBUNIT A, MITOCHONDRIAL"/>
    <property type="match status" value="1"/>
</dbReference>
<dbReference type="RefSeq" id="WP_232465209.1">
    <property type="nucleotide sequence ID" value="NZ_CP021425.1"/>
</dbReference>
<sequence>MNRSEKNNNSTTPRTTRQETSAKLIPDRSSHFHTFCDDALGDHDAVALVGLLKKGEVSRRELADAAIARAEQAEPKISAIELPTFAIAQRNADRIKPGFFNGIPSFLKDNRPMAGLPTRHGSAALPGRLEKKNDPYTDQYLKLGFNILGKSTLPEFGFNATTEPTYRPPTRNPWNMQYSSGASSGGSAALVASGVVPIAHANDGGGSIRIPAACCGLVGLKPTRGRHIDSLQAKALPINIVSEGVVTRSVRDTAYFHAEMEKHYSNRKLPEIGLVTRPNKQRLRIAFAIDSITGHATDQATRATVEQTARLLEDLGHRVSEIPIPIKASFIEDFTLYWSFLAFLTHLSGKLIFDPQFDPMHMDDLSKGLVNRYKKNVLKTPFFLNRLRKTRVAYQQLFKQYDLVLTPVLAHTTAPLGHISPDVPFDELMSRLTHYVGFTPLANVSGAPAISLPMGHNTENLPISVQFLANMGMDKTLLEIAYELEEAQPWRLIHAPARA</sequence>
<dbReference type="Pfam" id="PF01425">
    <property type="entry name" value="Amidase"/>
    <property type="match status" value="1"/>
</dbReference>
<dbReference type="EMBL" id="CP021425">
    <property type="protein sequence ID" value="ARU59085.1"/>
    <property type="molecule type" value="Genomic_DNA"/>
</dbReference>
<feature type="compositionally biased region" description="Polar residues" evidence="2">
    <location>
        <begin position="7"/>
        <end position="21"/>
    </location>
</feature>
<feature type="region of interest" description="Disordered" evidence="2">
    <location>
        <begin position="1"/>
        <end position="26"/>
    </location>
</feature>
<evidence type="ECO:0000313" key="5">
    <source>
        <dbReference type="Proteomes" id="UP000196027"/>
    </source>
</evidence>
<feature type="domain" description="Amidase" evidence="3">
    <location>
        <begin position="62"/>
        <end position="478"/>
    </location>
</feature>
<keyword evidence="5" id="KW-1185">Reference proteome</keyword>
<dbReference type="KEGG" id="ome:OLMES_5101"/>
<accession>A0A1Y0IHQ2</accession>
<reference evidence="4 5" key="1">
    <citation type="submission" date="2017-05" db="EMBL/GenBank/DDBJ databases">
        <title>Genomic insights into alkan degradation activity of Oleiphilus messinensis.</title>
        <authorList>
            <person name="Kozyavkin S.A."/>
            <person name="Slesarev A.I."/>
            <person name="Golyshin P.N."/>
            <person name="Korzhenkov A."/>
            <person name="Golyshina O.N."/>
            <person name="Toshchakov S.V."/>
        </authorList>
    </citation>
    <scope>NUCLEOTIDE SEQUENCE [LARGE SCALE GENOMIC DNA]</scope>
    <source>
        <strain evidence="4 5">ME102</strain>
    </source>
</reference>
<protein>
    <submittedName>
        <fullName evidence="4">Amidase</fullName>
    </submittedName>
</protein>